<accession>A0A921KDD3</accession>
<evidence type="ECO:0000313" key="2">
    <source>
        <dbReference type="EMBL" id="HJF32112.1"/>
    </source>
</evidence>
<organism evidence="2 3">
    <name type="scientific">Sporosarcina psychrophila</name>
    <name type="common">Bacillus psychrophilus</name>
    <dbReference type="NCBI Taxonomy" id="1476"/>
    <lineage>
        <taxon>Bacteria</taxon>
        <taxon>Bacillati</taxon>
        <taxon>Bacillota</taxon>
        <taxon>Bacilli</taxon>
        <taxon>Bacillales</taxon>
        <taxon>Caryophanaceae</taxon>
        <taxon>Sporosarcina</taxon>
    </lineage>
</organism>
<reference evidence="2" key="1">
    <citation type="journal article" date="2021" name="PeerJ">
        <title>Extensive microbial diversity within the chicken gut microbiome revealed by metagenomics and culture.</title>
        <authorList>
            <person name="Gilroy R."/>
            <person name="Ravi A."/>
            <person name="Getino M."/>
            <person name="Pursley I."/>
            <person name="Horton D.L."/>
            <person name="Alikhan N.F."/>
            <person name="Baker D."/>
            <person name="Gharbi K."/>
            <person name="Hall N."/>
            <person name="Watson M."/>
            <person name="Adriaenssens E.M."/>
            <person name="Foster-Nyarko E."/>
            <person name="Jarju S."/>
            <person name="Secka A."/>
            <person name="Antonio M."/>
            <person name="Oren A."/>
            <person name="Chaudhuri R.R."/>
            <person name="La Ragione R."/>
            <person name="Hildebrand F."/>
            <person name="Pallen M.J."/>
        </authorList>
    </citation>
    <scope>NUCLEOTIDE SEQUENCE</scope>
    <source>
        <strain evidence="2">CHK171-7178</strain>
    </source>
</reference>
<feature type="signal peptide" evidence="1">
    <location>
        <begin position="1"/>
        <end position="27"/>
    </location>
</feature>
<name>A0A921KDD3_SPOPS</name>
<evidence type="ECO:0000313" key="3">
    <source>
        <dbReference type="Proteomes" id="UP000698173"/>
    </source>
</evidence>
<evidence type="ECO:0008006" key="4">
    <source>
        <dbReference type="Google" id="ProtNLM"/>
    </source>
</evidence>
<comment type="caution">
    <text evidence="2">The sequence shown here is derived from an EMBL/GenBank/DDBJ whole genome shotgun (WGS) entry which is preliminary data.</text>
</comment>
<gene>
    <name evidence="2" type="ORF">K8V56_10115</name>
</gene>
<dbReference type="EMBL" id="DYWT01000165">
    <property type="protein sequence ID" value="HJF32112.1"/>
    <property type="molecule type" value="Genomic_DNA"/>
</dbReference>
<reference evidence="2" key="2">
    <citation type="submission" date="2021-09" db="EMBL/GenBank/DDBJ databases">
        <authorList>
            <person name="Gilroy R."/>
        </authorList>
    </citation>
    <scope>NUCLEOTIDE SEQUENCE</scope>
    <source>
        <strain evidence="2">CHK171-7178</strain>
    </source>
</reference>
<dbReference type="PROSITE" id="PS51257">
    <property type="entry name" value="PROKAR_LIPOPROTEIN"/>
    <property type="match status" value="1"/>
</dbReference>
<evidence type="ECO:0000256" key="1">
    <source>
        <dbReference type="SAM" id="SignalP"/>
    </source>
</evidence>
<keyword evidence="1" id="KW-0732">Signal</keyword>
<sequence>MRKVVLYLALTILSTFLVVGCSDIQNAENNTEKDSYDEVRKIAWDFVVDKGWNDTAKENWQSAKVTKVVVENNYELLDDTHEAEEALSVSFEDKENVVVGTPLILIDTNTNKVIGYMLSE</sequence>
<protein>
    <recommendedName>
        <fullName evidence="4">DUF3221 domain-containing protein</fullName>
    </recommendedName>
</protein>
<dbReference type="AlphaFoldDB" id="A0A921KDD3"/>
<feature type="chain" id="PRO_5037687817" description="DUF3221 domain-containing protein" evidence="1">
    <location>
        <begin position="28"/>
        <end position="120"/>
    </location>
</feature>
<dbReference type="Proteomes" id="UP000698173">
    <property type="component" value="Unassembled WGS sequence"/>
</dbReference>
<proteinExistence type="predicted"/>